<dbReference type="RefSeq" id="XP_002767471.1">
    <property type="nucleotide sequence ID" value="XM_002767425.1"/>
</dbReference>
<protein>
    <recommendedName>
        <fullName evidence="3">DNA2/NAM7 helicase-like C-terminal domain-containing protein</fullName>
    </recommendedName>
</protein>
<evidence type="ECO:0008006" key="3">
    <source>
        <dbReference type="Google" id="ProtNLM"/>
    </source>
</evidence>
<dbReference type="OrthoDB" id="6513042at2759"/>
<dbReference type="AlphaFoldDB" id="C5LSV3"/>
<evidence type="ECO:0000313" key="2">
    <source>
        <dbReference type="Proteomes" id="UP000007800"/>
    </source>
</evidence>
<accession>C5LSV3</accession>
<organism evidence="2">
    <name type="scientific">Perkinsus marinus (strain ATCC 50983 / TXsc)</name>
    <dbReference type="NCBI Taxonomy" id="423536"/>
    <lineage>
        <taxon>Eukaryota</taxon>
        <taxon>Sar</taxon>
        <taxon>Alveolata</taxon>
        <taxon>Perkinsozoa</taxon>
        <taxon>Perkinsea</taxon>
        <taxon>Perkinsida</taxon>
        <taxon>Perkinsidae</taxon>
        <taxon>Perkinsus</taxon>
    </lineage>
</organism>
<sequence length="61" mass="6234">TCLVNTDALSGGETRIGTSVPNRAKAKAVIDAMVVAIKAGVEPGDIGIVVPYSGHKAQKEE</sequence>
<dbReference type="EMBL" id="GG685197">
    <property type="protein sequence ID" value="EER00189.1"/>
    <property type="molecule type" value="Genomic_DNA"/>
</dbReference>
<reference evidence="1 2" key="1">
    <citation type="submission" date="2008-07" db="EMBL/GenBank/DDBJ databases">
        <authorList>
            <person name="El-Sayed N."/>
            <person name="Caler E."/>
            <person name="Inman J."/>
            <person name="Amedeo P."/>
            <person name="Hass B."/>
            <person name="Wortman J."/>
        </authorList>
    </citation>
    <scope>NUCLEOTIDE SEQUENCE [LARGE SCALE GENOMIC DNA]</scope>
    <source>
        <strain evidence="2">ATCC 50983 / TXsc</strain>
    </source>
</reference>
<dbReference type="InParanoid" id="C5LSV3"/>
<dbReference type="GeneID" id="9049933"/>
<evidence type="ECO:0000313" key="1">
    <source>
        <dbReference type="EMBL" id="EER00189.1"/>
    </source>
</evidence>
<feature type="non-terminal residue" evidence="1">
    <location>
        <position position="61"/>
    </location>
</feature>
<proteinExistence type="predicted"/>
<dbReference type="Proteomes" id="UP000007800">
    <property type="component" value="Unassembled WGS sequence"/>
</dbReference>
<keyword evidence="2" id="KW-1185">Reference proteome</keyword>
<feature type="non-terminal residue" evidence="1">
    <location>
        <position position="1"/>
    </location>
</feature>
<name>C5LSV3_PERM5</name>
<gene>
    <name evidence="1" type="ORF">Pmar_PMAR001685</name>
</gene>